<gene>
    <name evidence="7" type="ORF">E5Z56_08880</name>
</gene>
<organism evidence="7 8">
    <name type="scientific">Ruminococcus bovis</name>
    <dbReference type="NCBI Taxonomy" id="2564099"/>
    <lineage>
        <taxon>Bacteria</taxon>
        <taxon>Bacillati</taxon>
        <taxon>Bacillota</taxon>
        <taxon>Clostridia</taxon>
        <taxon>Eubacteriales</taxon>
        <taxon>Oscillospiraceae</taxon>
        <taxon>Ruminococcus</taxon>
    </lineage>
</organism>
<evidence type="ECO:0000256" key="5">
    <source>
        <dbReference type="ARBA" id="ARBA00044503"/>
    </source>
</evidence>
<reference evidence="7 8" key="1">
    <citation type="submission" date="2019-04" db="EMBL/GenBank/DDBJ databases">
        <authorList>
            <person name="Embree M."/>
            <person name="Gaffney J.R."/>
        </authorList>
    </citation>
    <scope>NUCLEOTIDE SEQUENCE [LARGE SCALE GENOMIC DNA]</scope>
    <source>
        <strain evidence="7 8">JE7A12</strain>
    </source>
</reference>
<comment type="similarity">
    <text evidence="5">Belongs to the Prp family.</text>
</comment>
<dbReference type="EMBL" id="CP039381">
    <property type="protein sequence ID" value="QCT07457.1"/>
    <property type="molecule type" value="Genomic_DNA"/>
</dbReference>
<dbReference type="SUPFAM" id="SSF118010">
    <property type="entry name" value="TM1457-like"/>
    <property type="match status" value="1"/>
</dbReference>
<evidence type="ECO:0000256" key="6">
    <source>
        <dbReference type="ARBA" id="ARBA00044538"/>
    </source>
</evidence>
<evidence type="ECO:0000256" key="4">
    <source>
        <dbReference type="ARBA" id="ARBA00022807"/>
    </source>
</evidence>
<dbReference type="InterPro" id="IPR007422">
    <property type="entry name" value="Peptidase_Prp"/>
</dbReference>
<dbReference type="Proteomes" id="UP000301475">
    <property type="component" value="Chromosome"/>
</dbReference>
<keyword evidence="3" id="KW-0378">Hydrolase</keyword>
<keyword evidence="1" id="KW-0690">Ribosome biogenesis</keyword>
<dbReference type="CDD" id="cd16332">
    <property type="entry name" value="Prp-like"/>
    <property type="match status" value="1"/>
</dbReference>
<dbReference type="InterPro" id="IPR036764">
    <property type="entry name" value="Peptidase_Prp_sf"/>
</dbReference>
<dbReference type="OrthoDB" id="48998at2"/>
<dbReference type="PANTHER" id="PTHR39178:SF1">
    <property type="entry name" value="RIBOSOMAL-PROCESSING CYSTEINE PROTEASE PRP"/>
    <property type="match status" value="1"/>
</dbReference>
<evidence type="ECO:0000313" key="7">
    <source>
        <dbReference type="EMBL" id="QCT07457.1"/>
    </source>
</evidence>
<dbReference type="Pfam" id="PF04327">
    <property type="entry name" value="Peptidase_Prp"/>
    <property type="match status" value="1"/>
</dbReference>
<keyword evidence="2 7" id="KW-0645">Protease</keyword>
<name>A0A4P8XWR2_9FIRM</name>
<evidence type="ECO:0000313" key="8">
    <source>
        <dbReference type="Proteomes" id="UP000301475"/>
    </source>
</evidence>
<keyword evidence="8" id="KW-1185">Reference proteome</keyword>
<sequence length="105" mass="11583">MTKVDFLLHDGLITGFTITDHAEYGEEGSDILCAAISSAAYMTVNTITDILGIVVGVEVKDGYMEVKLEEEDAPKAKTILDGFQLHIQGLKEEYDEFIKIKISEV</sequence>
<dbReference type="KEGG" id="ruj:E5Z56_08880"/>
<dbReference type="Gene3D" id="3.30.70.1490">
    <property type="entry name" value="Cysteine protease Prp"/>
    <property type="match status" value="1"/>
</dbReference>
<keyword evidence="4" id="KW-0788">Thiol protease</keyword>
<proteinExistence type="inferred from homology"/>
<dbReference type="GO" id="GO:0008234">
    <property type="term" value="F:cysteine-type peptidase activity"/>
    <property type="evidence" value="ECO:0007669"/>
    <property type="project" value="UniProtKB-KW"/>
</dbReference>
<protein>
    <recommendedName>
        <fullName evidence="6">Ribosomal processing cysteine protease Prp</fullName>
    </recommendedName>
</protein>
<dbReference type="AlphaFoldDB" id="A0A4P8XWR2"/>
<evidence type="ECO:0000256" key="3">
    <source>
        <dbReference type="ARBA" id="ARBA00022801"/>
    </source>
</evidence>
<evidence type="ECO:0000256" key="1">
    <source>
        <dbReference type="ARBA" id="ARBA00022517"/>
    </source>
</evidence>
<dbReference type="RefSeq" id="WP_138157469.1">
    <property type="nucleotide sequence ID" value="NZ_CP039381.1"/>
</dbReference>
<accession>A0A4P8XWR2</accession>
<dbReference type="GO" id="GO:0006508">
    <property type="term" value="P:proteolysis"/>
    <property type="evidence" value="ECO:0007669"/>
    <property type="project" value="UniProtKB-KW"/>
</dbReference>
<dbReference type="GO" id="GO:0042254">
    <property type="term" value="P:ribosome biogenesis"/>
    <property type="evidence" value="ECO:0007669"/>
    <property type="project" value="UniProtKB-KW"/>
</dbReference>
<dbReference type="PANTHER" id="PTHR39178">
    <property type="entry name" value="HYPOTHETICAL RIBOSOME-ASSOCIATED PROTEIN"/>
    <property type="match status" value="1"/>
</dbReference>
<evidence type="ECO:0000256" key="2">
    <source>
        <dbReference type="ARBA" id="ARBA00022670"/>
    </source>
</evidence>